<evidence type="ECO:0008006" key="4">
    <source>
        <dbReference type="Google" id="ProtNLM"/>
    </source>
</evidence>
<feature type="signal peptide" evidence="1">
    <location>
        <begin position="1"/>
        <end position="18"/>
    </location>
</feature>
<proteinExistence type="predicted"/>
<dbReference type="AlphaFoldDB" id="A4SRA6"/>
<organism evidence="2 3">
    <name type="scientific">Aeromonas salmonicida (strain A449)</name>
    <dbReference type="NCBI Taxonomy" id="382245"/>
    <lineage>
        <taxon>Bacteria</taxon>
        <taxon>Pseudomonadati</taxon>
        <taxon>Pseudomonadota</taxon>
        <taxon>Gammaproteobacteria</taxon>
        <taxon>Aeromonadales</taxon>
        <taxon>Aeromonadaceae</taxon>
        <taxon>Aeromonas</taxon>
    </lineage>
</organism>
<dbReference type="HOGENOM" id="CLU_1830867_0_0_6"/>
<keyword evidence="1" id="KW-0732">Signal</keyword>
<evidence type="ECO:0000256" key="1">
    <source>
        <dbReference type="SAM" id="SignalP"/>
    </source>
</evidence>
<feature type="chain" id="PRO_5002672220" description="Lipoprotein" evidence="1">
    <location>
        <begin position="19"/>
        <end position="140"/>
    </location>
</feature>
<reference evidence="3" key="1">
    <citation type="journal article" date="2008" name="BMC Genomics">
        <title>The genome of Aeromonas salmonicida subsp. salmonicida A449: insights into the evolution of a fish pathogen.</title>
        <authorList>
            <person name="Reith M.E."/>
            <person name="Singh R.K."/>
            <person name="Curtis B."/>
            <person name="Boyd J.M."/>
            <person name="Bouevitch A."/>
            <person name="Kimball J."/>
            <person name="Munholland J."/>
            <person name="Murphy C."/>
            <person name="Sarty D."/>
            <person name="Williams J."/>
            <person name="Nash J.H."/>
            <person name="Johnson S.C."/>
            <person name="Brown L.L."/>
        </authorList>
    </citation>
    <scope>NUCLEOTIDE SEQUENCE [LARGE SCALE GENOMIC DNA]</scope>
    <source>
        <strain evidence="3">A449</strain>
    </source>
</reference>
<evidence type="ECO:0000313" key="2">
    <source>
        <dbReference type="EMBL" id="ABO91428.1"/>
    </source>
</evidence>
<sequence length="140" mass="15669">MIRLFLAMFMALSLSACASLPEDIPCNTEPAHYDSNGMFVPTAYACPEASPRATYALNECSWVNGYLRKDGTYVIGHTRCKYNLVPPGSYSSAAYSWFGSGYSKSPCVTSYCGPVKVKGYYRKNGTYVRPHTRSYPRKRR</sequence>
<gene>
    <name evidence="2" type="ordered locus">ASA_3459</name>
</gene>
<protein>
    <recommendedName>
        <fullName evidence="4">Lipoprotein</fullName>
    </recommendedName>
</protein>
<dbReference type="KEGG" id="asa:ASA_3459"/>
<dbReference type="EMBL" id="CP000644">
    <property type="protein sequence ID" value="ABO91428.1"/>
    <property type="molecule type" value="Genomic_DNA"/>
</dbReference>
<dbReference type="Proteomes" id="UP000000225">
    <property type="component" value="Chromosome"/>
</dbReference>
<dbReference type="PROSITE" id="PS51257">
    <property type="entry name" value="PROKAR_LIPOPROTEIN"/>
    <property type="match status" value="1"/>
</dbReference>
<accession>A4SRA6</accession>
<name>A4SRA6_AERS4</name>
<evidence type="ECO:0000313" key="3">
    <source>
        <dbReference type="Proteomes" id="UP000000225"/>
    </source>
</evidence>